<feature type="domain" description="Ig-like" evidence="4">
    <location>
        <begin position="258"/>
        <end position="349"/>
    </location>
</feature>
<evidence type="ECO:0000256" key="3">
    <source>
        <dbReference type="ARBA" id="ARBA00023319"/>
    </source>
</evidence>
<dbReference type="AlphaFoldDB" id="A0A979FNN7"/>
<dbReference type="Proteomes" id="UP000694843">
    <property type="component" value="Unplaced"/>
</dbReference>
<feature type="domain" description="Ig-like" evidence="4">
    <location>
        <begin position="11"/>
        <end position="104"/>
    </location>
</feature>
<dbReference type="InterPro" id="IPR036179">
    <property type="entry name" value="Ig-like_dom_sf"/>
</dbReference>
<dbReference type="FunFam" id="2.60.40.10:FF:000107">
    <property type="entry name" value="Myosin, light chain kinase a"/>
    <property type="match status" value="1"/>
</dbReference>
<evidence type="ECO:0000313" key="6">
    <source>
        <dbReference type="Proteomes" id="UP000694843"/>
    </source>
</evidence>
<dbReference type="SMART" id="SM00409">
    <property type="entry name" value="IG"/>
    <property type="match status" value="6"/>
</dbReference>
<dbReference type="Pfam" id="PF13927">
    <property type="entry name" value="Ig_3"/>
    <property type="match status" value="2"/>
</dbReference>
<accession>A0A979FNN7</accession>
<dbReference type="Gene3D" id="2.60.40.10">
    <property type="entry name" value="Immunoglobulins"/>
    <property type="match status" value="11"/>
</dbReference>
<dbReference type="CDD" id="cd00096">
    <property type="entry name" value="Ig"/>
    <property type="match status" value="2"/>
</dbReference>
<dbReference type="SUPFAM" id="SSF48726">
    <property type="entry name" value="Immunoglobulin"/>
    <property type="match status" value="6"/>
</dbReference>
<organism evidence="6 7">
    <name type="scientific">Hyalella azteca</name>
    <name type="common">Amphipod</name>
    <dbReference type="NCBI Taxonomy" id="294128"/>
    <lineage>
        <taxon>Eukaryota</taxon>
        <taxon>Metazoa</taxon>
        <taxon>Ecdysozoa</taxon>
        <taxon>Arthropoda</taxon>
        <taxon>Crustacea</taxon>
        <taxon>Multicrustacea</taxon>
        <taxon>Malacostraca</taxon>
        <taxon>Eumalacostraca</taxon>
        <taxon>Peracarida</taxon>
        <taxon>Amphipoda</taxon>
        <taxon>Senticaudata</taxon>
        <taxon>Talitrida</taxon>
        <taxon>Talitroidea</taxon>
        <taxon>Hyalellidae</taxon>
        <taxon>Hyalella</taxon>
    </lineage>
</organism>
<dbReference type="CDD" id="cd00063">
    <property type="entry name" value="FN3"/>
    <property type="match status" value="3"/>
</dbReference>
<dbReference type="InterPro" id="IPR003961">
    <property type="entry name" value="FN3_dom"/>
</dbReference>
<sequence>MYHSFYALKAPESAGPQHSSHSSVTVAAASAATLPCHAPANPPPTFIWYKDQTLVAHVKPREHSFVVGGFLVIPVVGVDDAGDYRCVVNNSVGVTTLTTHLEVTIPLKVQVTPEVTEVMVGEILELRCTVTGFPVSDVLWYKDASPIQSDGRHRVLEDRAQFGAPGAARPSHLRRLRVQSALATDAGAYQCRAVGPRDVAHAHAMLPATHHQRVNVNGTLTIAAITRAGDEGSYSCTALDKQGRSEQQTLHIQVKVPPQLAPLTFVGGNRAGLRAQAMCLVLAGDPPLSLRWYKNGQEVDAGSSDVIITHANDFSSSLSIEQTLGKHAGNYTCSATNSASTASSSAVLVVNASGNWGDISGGLMPAKTATPLHEDVGYDSGITYRGSEFSSNTFGEGGRSLVVVEAIQDHGGRYLCQASNGVGAGLSKVITIVVHEPPTFSTSERRVEVAVGGKATFICQARGDAPLTLRWLRNNFTISSDARYSVESADDKVESNGRELRLTIHRTEATDGGDYHCMATNGHGTNSALHHLLVQDVPAPPLAVTVAETTSRSLTLTWQEATSPHGSDVPVRRYVVLLTSDRDIPKEVAVHSTPAKLTDLVPATRYFLRVAAENSVGRSDLTDVLTATTLDEPPTGHPRNVKALSSTSTALRLQWEPPLPNTTHGKILGYYLGHRENRFVEYIDPNGPPEHVACEPLSSHSLLVRWTPPPPERANGIITSYRVAYRQLHETELTETDSEMLPGRVIHKSNSGFGIPKSLQSLPLAFSSSVGTSGDGGVLVVVEDQQARLVSLRAYTNYSVSISAATAVGVGVPSDPIVCSTLEDVPSPPEAIKIVAAGRSSAIVSWRLPKETRGRITSYAVRWRCGPRSAETRTVDPNEDHFTITGCLDSKVEVWYRNFVLTAWVAADTSVGRGKESNSATTTTSVSVGAGVWSVGGDVSVAWRRDVTLPCDAVGQPEPSKRWAQDGRDIVEDSRVSVISSGKLRIVDAQRSHSGRYTCTATNTHGSDSVTYHLSVISE</sequence>
<feature type="domain" description="Fibronectin type-III" evidence="5">
    <location>
        <begin position="828"/>
        <end position="927"/>
    </location>
</feature>
<dbReference type="GO" id="GO:0009653">
    <property type="term" value="P:anatomical structure morphogenesis"/>
    <property type="evidence" value="ECO:0007669"/>
    <property type="project" value="UniProtKB-ARBA"/>
</dbReference>
<evidence type="ECO:0000256" key="1">
    <source>
        <dbReference type="ARBA" id="ARBA00022737"/>
    </source>
</evidence>
<gene>
    <name evidence="7" type="primary">LOC108669288</name>
</gene>
<dbReference type="InterPro" id="IPR013098">
    <property type="entry name" value="Ig_I-set"/>
</dbReference>
<protein>
    <submittedName>
        <fullName evidence="7">Down syndrome cell adhesion molecule-like protein Dscam2</fullName>
    </submittedName>
</protein>
<feature type="domain" description="Ig-like" evidence="4">
    <location>
        <begin position="947"/>
        <end position="1015"/>
    </location>
</feature>
<dbReference type="PANTHER" id="PTHR44170:SF6">
    <property type="entry name" value="CONTACTIN"/>
    <property type="match status" value="1"/>
</dbReference>
<dbReference type="GO" id="GO:0016020">
    <property type="term" value="C:membrane"/>
    <property type="evidence" value="ECO:0007669"/>
    <property type="project" value="UniProtKB-SubCell"/>
</dbReference>
<dbReference type="FunFam" id="2.60.40.10:FF:000333">
    <property type="entry name" value="Down syndrome cell adhesion molecule"/>
    <property type="match status" value="1"/>
</dbReference>
<keyword evidence="3" id="KW-0393">Immunoglobulin domain</keyword>
<keyword evidence="1" id="KW-0677">Repeat</keyword>
<keyword evidence="6" id="KW-1185">Reference proteome</keyword>
<evidence type="ECO:0000256" key="2">
    <source>
        <dbReference type="ARBA" id="ARBA00023157"/>
    </source>
</evidence>
<dbReference type="SMART" id="SM00060">
    <property type="entry name" value="FN3"/>
    <property type="match status" value="3"/>
</dbReference>
<dbReference type="PROSITE" id="PS50853">
    <property type="entry name" value="FN3"/>
    <property type="match status" value="3"/>
</dbReference>
<dbReference type="InterPro" id="IPR013783">
    <property type="entry name" value="Ig-like_fold"/>
</dbReference>
<evidence type="ECO:0000259" key="4">
    <source>
        <dbReference type="PROSITE" id="PS50835"/>
    </source>
</evidence>
<dbReference type="SMART" id="SM00408">
    <property type="entry name" value="IGc2"/>
    <property type="match status" value="5"/>
</dbReference>
<proteinExistence type="predicted"/>
<dbReference type="InterPro" id="IPR036116">
    <property type="entry name" value="FN3_sf"/>
</dbReference>
<dbReference type="RefSeq" id="XP_047738337.1">
    <property type="nucleotide sequence ID" value="XM_047882381.1"/>
</dbReference>
<evidence type="ECO:0000259" key="5">
    <source>
        <dbReference type="PROSITE" id="PS50853"/>
    </source>
</evidence>
<feature type="domain" description="Ig-like" evidence="4">
    <location>
        <begin position="438"/>
        <end position="535"/>
    </location>
</feature>
<dbReference type="GO" id="GO:0030154">
    <property type="term" value="P:cell differentiation"/>
    <property type="evidence" value="ECO:0007669"/>
    <property type="project" value="UniProtKB-ARBA"/>
</dbReference>
<dbReference type="SUPFAM" id="SSF49265">
    <property type="entry name" value="Fibronectin type III"/>
    <property type="match status" value="2"/>
</dbReference>
<dbReference type="Pfam" id="PF07679">
    <property type="entry name" value="I-set"/>
    <property type="match status" value="3"/>
</dbReference>
<reference evidence="7" key="1">
    <citation type="submission" date="2025-08" db="UniProtKB">
        <authorList>
            <consortium name="RefSeq"/>
        </authorList>
    </citation>
    <scope>IDENTIFICATION</scope>
    <source>
        <tissue evidence="7">Whole organism</tissue>
    </source>
</reference>
<feature type="domain" description="Fibronectin type-III" evidence="5">
    <location>
        <begin position="688"/>
        <end position="824"/>
    </location>
</feature>
<dbReference type="InterPro" id="IPR007110">
    <property type="entry name" value="Ig-like_dom"/>
</dbReference>
<dbReference type="PANTHER" id="PTHR44170">
    <property type="entry name" value="PROTEIN SIDEKICK"/>
    <property type="match status" value="1"/>
</dbReference>
<dbReference type="InterPro" id="IPR003598">
    <property type="entry name" value="Ig_sub2"/>
</dbReference>
<evidence type="ECO:0000313" key="7">
    <source>
        <dbReference type="RefSeq" id="XP_047738337.1"/>
    </source>
</evidence>
<dbReference type="KEGG" id="hazt:108669288"/>
<dbReference type="InterPro" id="IPR003599">
    <property type="entry name" value="Ig_sub"/>
</dbReference>
<dbReference type="GeneID" id="108669288"/>
<dbReference type="OrthoDB" id="6380591at2759"/>
<dbReference type="Pfam" id="PF00041">
    <property type="entry name" value="fn3"/>
    <property type="match status" value="2"/>
</dbReference>
<dbReference type="GO" id="GO:0098609">
    <property type="term" value="P:cell-cell adhesion"/>
    <property type="evidence" value="ECO:0007669"/>
    <property type="project" value="TreeGrafter"/>
</dbReference>
<feature type="domain" description="Fibronectin type-III" evidence="5">
    <location>
        <begin position="540"/>
        <end position="632"/>
    </location>
</feature>
<dbReference type="PROSITE" id="PS50835">
    <property type="entry name" value="IG_LIKE"/>
    <property type="match status" value="5"/>
</dbReference>
<dbReference type="OMA" id="RNMSVRR"/>
<feature type="domain" description="Ig-like" evidence="4">
    <location>
        <begin position="106"/>
        <end position="251"/>
    </location>
</feature>
<name>A0A979FNN7_HYAAZ</name>
<keyword evidence="2" id="KW-1015">Disulfide bond</keyword>
<dbReference type="FunFam" id="2.60.40.10:FF:000032">
    <property type="entry name" value="palladin isoform X1"/>
    <property type="match status" value="1"/>
</dbReference>